<feature type="chain" id="PRO_5035222251" description="DUF306 domain-containing protein" evidence="1">
    <location>
        <begin position="23"/>
        <end position="175"/>
    </location>
</feature>
<protein>
    <recommendedName>
        <fullName evidence="4">DUF306 domain-containing protein</fullName>
    </recommendedName>
</protein>
<evidence type="ECO:0000313" key="2">
    <source>
        <dbReference type="EMBL" id="MBJ6370207.1"/>
    </source>
</evidence>
<comment type="caution">
    <text evidence="2">The sequence shown here is derived from an EMBL/GenBank/DDBJ whole genome shotgun (WGS) entry which is preliminary data.</text>
</comment>
<evidence type="ECO:0008006" key="4">
    <source>
        <dbReference type="Google" id="ProtNLM"/>
    </source>
</evidence>
<organism evidence="2 3">
    <name type="scientific">Sedimentitalea arenosa</name>
    <dbReference type="NCBI Taxonomy" id="2798803"/>
    <lineage>
        <taxon>Bacteria</taxon>
        <taxon>Pseudomonadati</taxon>
        <taxon>Pseudomonadota</taxon>
        <taxon>Alphaproteobacteria</taxon>
        <taxon>Rhodobacterales</taxon>
        <taxon>Paracoccaceae</taxon>
        <taxon>Sedimentitalea</taxon>
    </lineage>
</organism>
<dbReference type="Proteomes" id="UP000619079">
    <property type="component" value="Unassembled WGS sequence"/>
</dbReference>
<proteinExistence type="predicted"/>
<name>A0A8J7J573_9RHOB</name>
<feature type="signal peptide" evidence="1">
    <location>
        <begin position="1"/>
        <end position="22"/>
    </location>
</feature>
<dbReference type="RefSeq" id="WP_199022975.1">
    <property type="nucleotide sequence ID" value="NZ_JAELVR010000001.1"/>
</dbReference>
<keyword evidence="3" id="KW-1185">Reference proteome</keyword>
<dbReference type="EMBL" id="JAELVR010000001">
    <property type="protein sequence ID" value="MBJ6370207.1"/>
    <property type="molecule type" value="Genomic_DNA"/>
</dbReference>
<evidence type="ECO:0000256" key="1">
    <source>
        <dbReference type="SAM" id="SignalP"/>
    </source>
</evidence>
<keyword evidence="1" id="KW-0732">Signal</keyword>
<sequence>MRGPMRFVLPIVFLISTIGAGAAPAVVIDTPKASGDGVPRAWPDSRRTVIVELASGGGQDVIAMSDVSRPKPPSDDEAGILAQLQGDWVSSEDTSARMRIDGTTRTLTYDGAEMESEQIEVATECGGNDGAGPYLSSREETSGDVTCYAIETLGPSELVLMHLPRGNLLIYERAE</sequence>
<gene>
    <name evidence="2" type="ORF">JF290_01600</name>
</gene>
<evidence type="ECO:0000313" key="3">
    <source>
        <dbReference type="Proteomes" id="UP000619079"/>
    </source>
</evidence>
<dbReference type="AlphaFoldDB" id="A0A8J7J573"/>
<accession>A0A8J7J573</accession>
<reference evidence="2" key="1">
    <citation type="submission" date="2020-12" db="EMBL/GenBank/DDBJ databases">
        <title>Sedimentitalea sp. nov., isolated from sand in Incheon.</title>
        <authorList>
            <person name="Kim W."/>
        </authorList>
    </citation>
    <scope>NUCLEOTIDE SEQUENCE</scope>
    <source>
        <strain evidence="2">CAU 1593</strain>
    </source>
</reference>